<organism evidence="1 2">
    <name type="scientific">Lentzea atacamensis</name>
    <dbReference type="NCBI Taxonomy" id="531938"/>
    <lineage>
        <taxon>Bacteria</taxon>
        <taxon>Bacillati</taxon>
        <taxon>Actinomycetota</taxon>
        <taxon>Actinomycetes</taxon>
        <taxon>Pseudonocardiales</taxon>
        <taxon>Pseudonocardiaceae</taxon>
        <taxon>Lentzea</taxon>
    </lineage>
</organism>
<comment type="caution">
    <text evidence="1">The sequence shown here is derived from an EMBL/GenBank/DDBJ whole genome shotgun (WGS) entry which is preliminary data.</text>
</comment>
<accession>A0A316HRC5</accession>
<dbReference type="Proteomes" id="UP000246005">
    <property type="component" value="Unassembled WGS sequence"/>
</dbReference>
<evidence type="ECO:0000313" key="2">
    <source>
        <dbReference type="Proteomes" id="UP000246005"/>
    </source>
</evidence>
<name>A0A316HRC5_9PSEU</name>
<sequence length="47" mass="5502">MLFGCVRASFGRVDIDLRRLNNDIWHPFRLAYSKLEVSAFLACTRRS</sequence>
<proteinExistence type="predicted"/>
<reference evidence="1 2" key="1">
    <citation type="submission" date="2018-05" db="EMBL/GenBank/DDBJ databases">
        <title>Genomic Encyclopedia of Type Strains, Phase IV (KMG-IV): sequencing the most valuable type-strain genomes for metagenomic binning, comparative biology and taxonomic classification.</title>
        <authorList>
            <person name="Goeker M."/>
        </authorList>
    </citation>
    <scope>NUCLEOTIDE SEQUENCE [LARGE SCALE GENOMIC DNA]</scope>
    <source>
        <strain evidence="1 2">DSM 45480</strain>
    </source>
</reference>
<protein>
    <submittedName>
        <fullName evidence="1">Uncharacterized protein</fullName>
    </submittedName>
</protein>
<gene>
    <name evidence="1" type="ORF">C8D88_11386</name>
</gene>
<evidence type="ECO:0000313" key="1">
    <source>
        <dbReference type="EMBL" id="PWK82493.1"/>
    </source>
</evidence>
<dbReference type="EMBL" id="QGHB01000013">
    <property type="protein sequence ID" value="PWK82493.1"/>
    <property type="molecule type" value="Genomic_DNA"/>
</dbReference>
<dbReference type="AlphaFoldDB" id="A0A316HRC5"/>